<organism evidence="2">
    <name type="scientific">Mucochytrium quahogii</name>
    <dbReference type="NCBI Taxonomy" id="96639"/>
    <lineage>
        <taxon>Eukaryota</taxon>
        <taxon>Sar</taxon>
        <taxon>Stramenopiles</taxon>
        <taxon>Bigyra</taxon>
        <taxon>Labyrinthulomycetes</taxon>
        <taxon>Thraustochytrida</taxon>
        <taxon>Thraustochytriidae</taxon>
        <taxon>Mucochytrium</taxon>
    </lineage>
</organism>
<sequence length="241" mass="27798">MTNLHISTHHARHLKLIGIKGAAMMGLLLFFFGTIAPVLFPHLEFRTRCLISGACNSLLLMYTFSSTLFLPYSKDSVKLGYLIFWFCGSILFDIVWEVPLWTIDVVKSTPRMPENAWWGIYWWSYTLSDRLYDQVTPVMVSFEVWWLIGNIPGAVGLVNYRNGKVEQALVLFVICGILQCYNASLYLFMTVYVDNWEPIHPTVLSHFVYWSLNGFWCFSSLTASYIAYDLLIPKLESKKSN</sequence>
<evidence type="ECO:0000313" key="2">
    <source>
        <dbReference type="EMBL" id="CAD9679928.1"/>
    </source>
</evidence>
<feature type="transmembrane region" description="Helical" evidence="1">
    <location>
        <begin position="168"/>
        <end position="188"/>
    </location>
</feature>
<keyword evidence="1" id="KW-0812">Transmembrane</keyword>
<proteinExistence type="predicted"/>
<evidence type="ECO:0008006" key="3">
    <source>
        <dbReference type="Google" id="ProtNLM"/>
    </source>
</evidence>
<reference evidence="2" key="1">
    <citation type="submission" date="2021-01" db="EMBL/GenBank/DDBJ databases">
        <authorList>
            <person name="Corre E."/>
            <person name="Pelletier E."/>
            <person name="Niang G."/>
            <person name="Scheremetjew M."/>
            <person name="Finn R."/>
            <person name="Kale V."/>
            <person name="Holt S."/>
            <person name="Cochrane G."/>
            <person name="Meng A."/>
            <person name="Brown T."/>
            <person name="Cohen L."/>
        </authorList>
    </citation>
    <scope>NUCLEOTIDE SEQUENCE</scope>
    <source>
        <strain evidence="2">NY070348D</strain>
    </source>
</reference>
<dbReference type="AlphaFoldDB" id="A0A7S2RT25"/>
<name>A0A7S2RT25_9STRA</name>
<feature type="transmembrane region" description="Helical" evidence="1">
    <location>
        <begin position="21"/>
        <end position="39"/>
    </location>
</feature>
<gene>
    <name evidence="2" type="ORF">QSP1433_LOCUS6726</name>
</gene>
<protein>
    <recommendedName>
        <fullName evidence="3">EXPERA domain-containing protein</fullName>
    </recommendedName>
</protein>
<feature type="transmembrane region" description="Helical" evidence="1">
    <location>
        <begin position="144"/>
        <end position="161"/>
    </location>
</feature>
<keyword evidence="1" id="KW-1133">Transmembrane helix</keyword>
<feature type="transmembrane region" description="Helical" evidence="1">
    <location>
        <begin position="82"/>
        <end position="103"/>
    </location>
</feature>
<feature type="transmembrane region" description="Helical" evidence="1">
    <location>
        <begin position="51"/>
        <end position="70"/>
    </location>
</feature>
<keyword evidence="1" id="KW-0472">Membrane</keyword>
<dbReference type="EMBL" id="HBHK01010757">
    <property type="protein sequence ID" value="CAD9679928.1"/>
    <property type="molecule type" value="Transcribed_RNA"/>
</dbReference>
<evidence type="ECO:0000256" key="1">
    <source>
        <dbReference type="SAM" id="Phobius"/>
    </source>
</evidence>
<feature type="transmembrane region" description="Helical" evidence="1">
    <location>
        <begin position="208"/>
        <end position="231"/>
    </location>
</feature>
<accession>A0A7S2RT25</accession>